<dbReference type="InterPro" id="IPR032675">
    <property type="entry name" value="LRR_dom_sf"/>
</dbReference>
<protein>
    <submittedName>
        <fullName evidence="1">Uncharacterized protein</fullName>
    </submittedName>
</protein>
<evidence type="ECO:0000313" key="4">
    <source>
        <dbReference type="Proteomes" id="UP000663870"/>
    </source>
</evidence>
<sequence length="402" mass="47386">MVGFLDGNVKIRSPNSAILSSVQYFHLERLTIDLLSLLAVAPMLHTLQGKFRTPDLKLDRLYPCLLHLQQLRIELWNITWTEMTTLLSSFPRLVYLTITADNVDSDMADGFAWARSLQHIKHFEFKLKFIYDAFEQQPLNLDSFRTKFWLEEKKWFVTYDQRLNADGSSLLYSNSSSLIIYPPHEIIGTLVSESTASELTSFSHVHCLIINDQYLKYPFLHRYTHIKELYLSQVTTTFPTTLKDLMACLDTSQIITCTIGHEWSKDLFYELIEFLYSLPRLRRLQISSVHLNYFFLQQWPHIMDLKIENDFQGGLHMLCSNDIDALCHSFTNIERLDIHSSSITDLPQLLNRMKKTLTDIIIRQSRKVNNEQLITREWIERNTELENFHYTCDFWNAIRLWL</sequence>
<gene>
    <name evidence="2" type="ORF">JXQ802_LOCUS47631</name>
    <name evidence="1" type="ORF">PYM288_LOCUS31721</name>
</gene>
<comment type="caution">
    <text evidence="1">The sequence shown here is derived from an EMBL/GenBank/DDBJ whole genome shotgun (WGS) entry which is preliminary data.</text>
</comment>
<dbReference type="Proteomes" id="UP000663854">
    <property type="component" value="Unassembled WGS sequence"/>
</dbReference>
<evidence type="ECO:0000313" key="3">
    <source>
        <dbReference type="Proteomes" id="UP000663854"/>
    </source>
</evidence>
<evidence type="ECO:0000313" key="2">
    <source>
        <dbReference type="EMBL" id="CAF1594982.1"/>
    </source>
</evidence>
<evidence type="ECO:0000313" key="1">
    <source>
        <dbReference type="EMBL" id="CAF1337422.1"/>
    </source>
</evidence>
<proteinExistence type="predicted"/>
<dbReference type="Proteomes" id="UP000663870">
    <property type="component" value="Unassembled WGS sequence"/>
</dbReference>
<reference evidence="1" key="1">
    <citation type="submission" date="2021-02" db="EMBL/GenBank/DDBJ databases">
        <authorList>
            <person name="Nowell W R."/>
        </authorList>
    </citation>
    <scope>NUCLEOTIDE SEQUENCE</scope>
</reference>
<dbReference type="Gene3D" id="3.80.10.10">
    <property type="entry name" value="Ribonuclease Inhibitor"/>
    <property type="match status" value="2"/>
</dbReference>
<dbReference type="EMBL" id="CAJNOH010003467">
    <property type="protein sequence ID" value="CAF1337422.1"/>
    <property type="molecule type" value="Genomic_DNA"/>
</dbReference>
<name>A0A815GC10_9BILA</name>
<accession>A0A815GC10</accession>
<keyword evidence="4" id="KW-1185">Reference proteome</keyword>
<dbReference type="AlphaFoldDB" id="A0A815GC10"/>
<dbReference type="EMBL" id="CAJNOL010004800">
    <property type="protein sequence ID" value="CAF1594982.1"/>
    <property type="molecule type" value="Genomic_DNA"/>
</dbReference>
<dbReference type="SUPFAM" id="SSF52047">
    <property type="entry name" value="RNI-like"/>
    <property type="match status" value="1"/>
</dbReference>
<organism evidence="1 3">
    <name type="scientific">Rotaria sordida</name>
    <dbReference type="NCBI Taxonomy" id="392033"/>
    <lineage>
        <taxon>Eukaryota</taxon>
        <taxon>Metazoa</taxon>
        <taxon>Spiralia</taxon>
        <taxon>Gnathifera</taxon>
        <taxon>Rotifera</taxon>
        <taxon>Eurotatoria</taxon>
        <taxon>Bdelloidea</taxon>
        <taxon>Philodinida</taxon>
        <taxon>Philodinidae</taxon>
        <taxon>Rotaria</taxon>
    </lineage>
</organism>